<dbReference type="Gene3D" id="3.40.50.1000">
    <property type="entry name" value="HAD superfamily/HAD-like"/>
    <property type="match status" value="1"/>
</dbReference>
<dbReference type="EMBL" id="JWIN03000019">
    <property type="protein sequence ID" value="KAB1262214.1"/>
    <property type="molecule type" value="Genomic_DNA"/>
</dbReference>
<accession>A0A5N4CTM6</accession>
<protein>
    <submittedName>
        <fullName evidence="5">N-acylneuraminate-9-phosphatase</fullName>
    </submittedName>
</protein>
<evidence type="ECO:0000313" key="5">
    <source>
        <dbReference type="EMBL" id="KAB1262214.1"/>
    </source>
</evidence>
<feature type="region of interest" description="Disordered" evidence="4">
    <location>
        <begin position="66"/>
        <end position="326"/>
    </location>
</feature>
<dbReference type="InterPro" id="IPR011950">
    <property type="entry name" value="HAD-SF_hydro_IA_CTE7"/>
</dbReference>
<sequence>MRWARAPVKLPVDLRPGSRLVSTCHEYAPFDFFHYFKSYKKPLSSLIQQNQGAGQVRPVPCYTGRAIPGPWGRPQRHTSGVAGTDGADRTRGPAQEPDSADGRRHRVTALGREGHRPLQVPRPLAATESPGNRGFRKRRRGRHTLVFRRRRQTRASRPGLPASGADAVPHPGRASSAGRAALSELGTQPSHGGAASDGRSRAAGRSAGEDTPTGTGGRFFGLLPGVPGPGTRSPAAWRPPPPRRAQGGKRQTGAKAEAALPSTGRTRAAEETARTATTGRPRAPGDRDAEVSRELAARRRSGRETSRGSSPKQRGRVEGPRLRPRLPRRWARIAPARAAAGGMGLSRVRAVFFDLDNTLIDTAGASRKGMLEVIKLLQSKYQYKEEAEIICDKVQVKLSKECFHPSNMCITDLRTSHWEEAIQETKGGAANRKLAEECYFLWKSTRLQHMTLAEDVKAMLTELRKEVRLLLLTNGERQTQREKIEACACQSYFDAIVVGGEQEEEKPAPSIFYYSCDLLGVQPGDCVMVGDTLETDIQGGLNAGLKATVWINRNGTVPLKSSPMPHYIVSSVLELPALLQSIDCRVSVSA</sequence>
<organism evidence="5 6">
    <name type="scientific">Camelus dromedarius</name>
    <name type="common">Dromedary</name>
    <name type="synonym">Arabian camel</name>
    <dbReference type="NCBI Taxonomy" id="9838"/>
    <lineage>
        <taxon>Eukaryota</taxon>
        <taxon>Metazoa</taxon>
        <taxon>Chordata</taxon>
        <taxon>Craniata</taxon>
        <taxon>Vertebrata</taxon>
        <taxon>Euteleostomi</taxon>
        <taxon>Mammalia</taxon>
        <taxon>Eutheria</taxon>
        <taxon>Laurasiatheria</taxon>
        <taxon>Artiodactyla</taxon>
        <taxon>Tylopoda</taxon>
        <taxon>Camelidae</taxon>
        <taxon>Camelus</taxon>
    </lineage>
</organism>
<dbReference type="STRING" id="9838.ENSCDRP00005027307"/>
<dbReference type="InterPro" id="IPR023214">
    <property type="entry name" value="HAD_sf"/>
</dbReference>
<keyword evidence="3" id="KW-0460">Magnesium</keyword>
<dbReference type="InterPro" id="IPR036412">
    <property type="entry name" value="HAD-like_sf"/>
</dbReference>
<proteinExistence type="predicted"/>
<evidence type="ECO:0000256" key="1">
    <source>
        <dbReference type="ARBA" id="ARBA00001946"/>
    </source>
</evidence>
<dbReference type="Gene3D" id="1.20.120.710">
    <property type="entry name" value="Haloacid dehalogenase hydrolase-like domain"/>
    <property type="match status" value="1"/>
</dbReference>
<comment type="cofactor">
    <cofactor evidence="1">
        <name>Mg(2+)</name>
        <dbReference type="ChEBI" id="CHEBI:18420"/>
    </cofactor>
</comment>
<keyword evidence="2" id="KW-0378">Hydrolase</keyword>
<feature type="compositionally biased region" description="Basic residues" evidence="4">
    <location>
        <begin position="134"/>
        <end position="154"/>
    </location>
</feature>
<dbReference type="PANTHER" id="PTHR46470">
    <property type="entry name" value="N-ACYLNEURAMINATE-9-PHOSPHATASE"/>
    <property type="match status" value="1"/>
</dbReference>
<feature type="compositionally biased region" description="Basic and acidic residues" evidence="4">
    <location>
        <begin position="283"/>
        <end position="306"/>
    </location>
</feature>
<dbReference type="PANTHER" id="PTHR46470:SF3">
    <property type="entry name" value="N-ACYLNEURAMINATE-9-PHOSPHATASE"/>
    <property type="match status" value="1"/>
</dbReference>
<dbReference type="Proteomes" id="UP000299084">
    <property type="component" value="Unassembled WGS sequence"/>
</dbReference>
<reference evidence="5 6" key="1">
    <citation type="journal article" date="2019" name="Mol. Ecol. Resour.">
        <title>Improving Illumina assemblies with Hi-C and long reads: an example with the North African dromedary.</title>
        <authorList>
            <person name="Elbers J.P."/>
            <person name="Rogers M.F."/>
            <person name="Perelman P.L."/>
            <person name="Proskuryakova A.A."/>
            <person name="Serdyukova N.A."/>
            <person name="Johnson W.E."/>
            <person name="Horin P."/>
            <person name="Corander J."/>
            <person name="Murphy D."/>
            <person name="Burger P.A."/>
        </authorList>
    </citation>
    <scope>NUCLEOTIDE SEQUENCE [LARGE SCALE GENOMIC DNA]</scope>
    <source>
        <strain evidence="5">Drom800</strain>
        <tissue evidence="5">Blood</tissue>
    </source>
</reference>
<gene>
    <name evidence="5" type="ORF">Cadr_000021607</name>
</gene>
<dbReference type="CDD" id="cd04305">
    <property type="entry name" value="HAD_Neu5Ac-Pase_like"/>
    <property type="match status" value="1"/>
</dbReference>
<dbReference type="GO" id="GO:0046380">
    <property type="term" value="P:N-acetylneuraminate biosynthetic process"/>
    <property type="evidence" value="ECO:0007669"/>
    <property type="project" value="TreeGrafter"/>
</dbReference>
<keyword evidence="6" id="KW-1185">Reference proteome</keyword>
<dbReference type="Pfam" id="PF00702">
    <property type="entry name" value="Hydrolase"/>
    <property type="match status" value="1"/>
</dbReference>
<feature type="compositionally biased region" description="Low complexity" evidence="4">
    <location>
        <begin position="192"/>
        <end position="206"/>
    </location>
</feature>
<dbReference type="SFLD" id="SFLDG01129">
    <property type="entry name" value="C1.5:_HAD__Beta-PGM__Phosphata"/>
    <property type="match status" value="1"/>
</dbReference>
<dbReference type="GO" id="GO:0050124">
    <property type="term" value="F:N-acylneuraminate-9-phosphatase activity"/>
    <property type="evidence" value="ECO:0007669"/>
    <property type="project" value="TreeGrafter"/>
</dbReference>
<dbReference type="InterPro" id="IPR006439">
    <property type="entry name" value="HAD-SF_hydro_IA"/>
</dbReference>
<dbReference type="NCBIfam" id="TIGR02253">
    <property type="entry name" value="CTE7"/>
    <property type="match status" value="1"/>
</dbReference>
<evidence type="ECO:0000256" key="4">
    <source>
        <dbReference type="SAM" id="MobiDB-lite"/>
    </source>
</evidence>
<name>A0A5N4CTM6_CAMDR</name>
<dbReference type="SFLD" id="SFLDS00003">
    <property type="entry name" value="Haloacid_Dehalogenase"/>
    <property type="match status" value="1"/>
</dbReference>
<dbReference type="SUPFAM" id="SSF56784">
    <property type="entry name" value="HAD-like"/>
    <property type="match status" value="1"/>
</dbReference>
<dbReference type="InterPro" id="IPR051400">
    <property type="entry name" value="HAD-like_hydrolase"/>
</dbReference>
<evidence type="ECO:0000256" key="2">
    <source>
        <dbReference type="ARBA" id="ARBA00022801"/>
    </source>
</evidence>
<feature type="compositionally biased region" description="Low complexity" evidence="4">
    <location>
        <begin position="172"/>
        <end position="181"/>
    </location>
</feature>
<comment type="caution">
    <text evidence="5">The sequence shown here is derived from an EMBL/GenBank/DDBJ whole genome shotgun (WGS) entry which is preliminary data.</text>
</comment>
<dbReference type="NCBIfam" id="TIGR01549">
    <property type="entry name" value="HAD-SF-IA-v1"/>
    <property type="match status" value="1"/>
</dbReference>
<dbReference type="FunFam" id="1.20.120.710:FF:000001">
    <property type="entry name" value="N-acylneuraminate-9-phosphatase"/>
    <property type="match status" value="1"/>
</dbReference>
<dbReference type="SFLD" id="SFLDG01135">
    <property type="entry name" value="C1.5.6:_HAD__Beta-PGM__Phospha"/>
    <property type="match status" value="1"/>
</dbReference>
<evidence type="ECO:0000313" key="6">
    <source>
        <dbReference type="Proteomes" id="UP000299084"/>
    </source>
</evidence>
<dbReference type="AlphaFoldDB" id="A0A5N4CTM6"/>
<evidence type="ECO:0000256" key="3">
    <source>
        <dbReference type="ARBA" id="ARBA00022842"/>
    </source>
</evidence>